<dbReference type="SUPFAM" id="SSF46934">
    <property type="entry name" value="UBA-like"/>
    <property type="match status" value="1"/>
</dbReference>
<dbReference type="GO" id="GO:0043130">
    <property type="term" value="F:ubiquitin binding"/>
    <property type="evidence" value="ECO:0007669"/>
    <property type="project" value="InterPro"/>
</dbReference>
<evidence type="ECO:0000256" key="4">
    <source>
        <dbReference type="ARBA" id="ARBA00022588"/>
    </source>
</evidence>
<comment type="subcellular location">
    <subcellularLocation>
        <location evidence="1">Cytoplasm</location>
    </subcellularLocation>
</comment>
<dbReference type="Gene3D" id="1.10.8.10">
    <property type="entry name" value="DNA helicase RuvA subunit, C-terminal domain"/>
    <property type="match status" value="1"/>
</dbReference>
<dbReference type="GO" id="GO:0006914">
    <property type="term" value="P:autophagy"/>
    <property type="evidence" value="ECO:0007669"/>
    <property type="project" value="UniProtKB-KW"/>
</dbReference>
<dbReference type="EMBL" id="AMQN01005564">
    <property type="status" value="NOT_ANNOTATED_CDS"/>
    <property type="molecule type" value="Genomic_DNA"/>
</dbReference>
<feature type="domain" description="C2" evidence="10">
    <location>
        <begin position="53"/>
        <end position="166"/>
    </location>
</feature>
<protein>
    <recommendedName>
        <fullName evidence="15">Toll-interacting protein</fullName>
    </recommendedName>
</protein>
<evidence type="ECO:0000256" key="2">
    <source>
        <dbReference type="ARBA" id="ARBA00009278"/>
    </source>
</evidence>
<evidence type="ECO:0000256" key="9">
    <source>
        <dbReference type="SAM" id="MobiDB-lite"/>
    </source>
</evidence>
<dbReference type="InterPro" id="IPR035892">
    <property type="entry name" value="C2_domain_sf"/>
</dbReference>
<dbReference type="InterPro" id="IPR041799">
    <property type="entry name" value="TOLIP_CUE"/>
</dbReference>
<evidence type="ECO:0000256" key="8">
    <source>
        <dbReference type="ARBA" id="ARBA00023198"/>
    </source>
</evidence>
<dbReference type="GO" id="GO:0005737">
    <property type="term" value="C:cytoplasm"/>
    <property type="evidence" value="ECO:0007669"/>
    <property type="project" value="UniProtKB-SubCell"/>
</dbReference>
<feature type="non-terminal residue" evidence="12">
    <location>
        <position position="1"/>
    </location>
</feature>
<gene>
    <name evidence="12" type="ORF">CAPTEDRAFT_165206</name>
</gene>
<dbReference type="EnsemblMetazoa" id="CapteT165206">
    <property type="protein sequence ID" value="CapteP165206"/>
    <property type="gene ID" value="CapteG165206"/>
</dbReference>
<evidence type="ECO:0000259" key="11">
    <source>
        <dbReference type="PROSITE" id="PS51140"/>
    </source>
</evidence>
<evidence type="ECO:0000313" key="13">
    <source>
        <dbReference type="EnsemblMetazoa" id="CapteP165206"/>
    </source>
</evidence>
<feature type="compositionally biased region" description="Low complexity" evidence="9">
    <location>
        <begin position="240"/>
        <end position="251"/>
    </location>
</feature>
<dbReference type="FunFam" id="1.10.8.10:FF:000036">
    <property type="entry name" value="Toll-interacting protein-like Protein"/>
    <property type="match status" value="1"/>
</dbReference>
<dbReference type="FunFam" id="2.60.40.150:FF:000055">
    <property type="entry name" value="Toll-interacting protein-like Protein"/>
    <property type="match status" value="1"/>
</dbReference>
<evidence type="ECO:0000313" key="12">
    <source>
        <dbReference type="EMBL" id="ELU11989.1"/>
    </source>
</evidence>
<dbReference type="CDD" id="cd14363">
    <property type="entry name" value="CUE_TOLIP"/>
    <property type="match status" value="1"/>
</dbReference>
<dbReference type="SUPFAM" id="SSF49562">
    <property type="entry name" value="C2 domain (Calcium/lipid-binding domain, CaLB)"/>
    <property type="match status" value="1"/>
</dbReference>
<dbReference type="GO" id="GO:0006511">
    <property type="term" value="P:ubiquitin-dependent protein catabolic process"/>
    <property type="evidence" value="ECO:0007669"/>
    <property type="project" value="TreeGrafter"/>
</dbReference>
<evidence type="ECO:0000256" key="6">
    <source>
        <dbReference type="ARBA" id="ARBA00022859"/>
    </source>
</evidence>
<dbReference type="OrthoDB" id="9942608at2759"/>
<dbReference type="Proteomes" id="UP000014760">
    <property type="component" value="Unassembled WGS sequence"/>
</dbReference>
<feature type="domain" description="CUE" evidence="11">
    <location>
        <begin position="259"/>
        <end position="302"/>
    </location>
</feature>
<dbReference type="GO" id="GO:0031624">
    <property type="term" value="F:ubiquitin conjugating enzyme binding"/>
    <property type="evidence" value="ECO:0007669"/>
    <property type="project" value="TreeGrafter"/>
</dbReference>
<dbReference type="PROSITE" id="PS50004">
    <property type="entry name" value="C2"/>
    <property type="match status" value="1"/>
</dbReference>
<name>R7V0A7_CAPTE</name>
<dbReference type="InterPro" id="IPR037301">
    <property type="entry name" value="Tollip_C2"/>
</dbReference>
<dbReference type="InterPro" id="IPR009060">
    <property type="entry name" value="UBA-like_sf"/>
</dbReference>
<dbReference type="SMART" id="SM00239">
    <property type="entry name" value="C2"/>
    <property type="match status" value="1"/>
</dbReference>
<dbReference type="OMA" id="IYIQIFD"/>
<reference evidence="14" key="1">
    <citation type="submission" date="2012-12" db="EMBL/GenBank/DDBJ databases">
        <authorList>
            <person name="Hellsten U."/>
            <person name="Grimwood J."/>
            <person name="Chapman J.A."/>
            <person name="Shapiro H."/>
            <person name="Aerts A."/>
            <person name="Otillar R.P."/>
            <person name="Terry A.Y."/>
            <person name="Boore J.L."/>
            <person name="Simakov O."/>
            <person name="Marletaz F."/>
            <person name="Cho S.-J."/>
            <person name="Edsinger-Gonzales E."/>
            <person name="Havlak P."/>
            <person name="Kuo D.-H."/>
            <person name="Larsson T."/>
            <person name="Lv J."/>
            <person name="Arendt D."/>
            <person name="Savage R."/>
            <person name="Osoegawa K."/>
            <person name="de Jong P."/>
            <person name="Lindberg D.R."/>
            <person name="Seaver E.C."/>
            <person name="Weisblat D.A."/>
            <person name="Putnam N.H."/>
            <person name="Grigoriev I.V."/>
            <person name="Rokhsar D.S."/>
        </authorList>
    </citation>
    <scope>NUCLEOTIDE SEQUENCE</scope>
    <source>
        <strain evidence="14">I ESC-2004</strain>
    </source>
</reference>
<dbReference type="Pfam" id="PF02845">
    <property type="entry name" value="CUE"/>
    <property type="match status" value="1"/>
</dbReference>
<dbReference type="STRING" id="283909.R7V0A7"/>
<keyword evidence="7" id="KW-0072">Autophagy</keyword>
<dbReference type="PANTHER" id="PTHR16461">
    <property type="entry name" value="TOLL-INTERACTING PROTEIN"/>
    <property type="match status" value="1"/>
</dbReference>
<evidence type="ECO:0000256" key="3">
    <source>
        <dbReference type="ARBA" id="ARBA00022490"/>
    </source>
</evidence>
<organism evidence="12">
    <name type="scientific">Capitella teleta</name>
    <name type="common">Polychaete worm</name>
    <dbReference type="NCBI Taxonomy" id="283909"/>
    <lineage>
        <taxon>Eukaryota</taxon>
        <taxon>Metazoa</taxon>
        <taxon>Spiralia</taxon>
        <taxon>Lophotrochozoa</taxon>
        <taxon>Annelida</taxon>
        <taxon>Polychaeta</taxon>
        <taxon>Sedentaria</taxon>
        <taxon>Scolecida</taxon>
        <taxon>Capitellidae</taxon>
        <taxon>Capitella</taxon>
    </lineage>
</organism>
<evidence type="ECO:0000256" key="5">
    <source>
        <dbReference type="ARBA" id="ARBA00022737"/>
    </source>
</evidence>
<keyword evidence="3" id="KW-0963">Cytoplasm</keyword>
<dbReference type="PROSITE" id="PS51140">
    <property type="entry name" value="CUE"/>
    <property type="match status" value="1"/>
</dbReference>
<evidence type="ECO:0008006" key="15">
    <source>
        <dbReference type="Google" id="ProtNLM"/>
    </source>
</evidence>
<dbReference type="AlphaFoldDB" id="R7V0A7"/>
<proteinExistence type="inferred from homology"/>
<dbReference type="EMBL" id="KB296270">
    <property type="protein sequence ID" value="ELU11989.1"/>
    <property type="molecule type" value="Genomic_DNA"/>
</dbReference>
<comment type="similarity">
    <text evidence="2">Belongs to the tollip family.</text>
</comment>
<dbReference type="Gene3D" id="2.60.40.150">
    <property type="entry name" value="C2 domain"/>
    <property type="match status" value="1"/>
</dbReference>
<sequence>MAATAGSKTEERRSRVMVGELPADFLRVGGAPQQQQQIAADHHTAAMLQAQQQLPGQPFSFTPQNISRLRITVVQAKLSKNYGLTKMDPYCRLRVGHSVFETPTAHSGGKNPRWNKTIQCQTPTGIDSIYLEIFDERAFTMDDRIAWAHIAIPSKIFSDETSDDWYTLSGRQGDEKEGMVNLVLSHSKVKVTSPAAPIVYQSQQPVVMMGAGVTGVPVIYPQQSVAPVTVMQPGMPPMQQPQIQQPQMQPQQQPPQPPFTDEDVMQVKEMFPNMDKEAIQSVMEANGGNKDATINCLLSMES</sequence>
<keyword evidence="14" id="KW-1185">Reference proteome</keyword>
<dbReference type="GO" id="GO:0045087">
    <property type="term" value="P:innate immune response"/>
    <property type="evidence" value="ECO:0007669"/>
    <property type="project" value="UniProtKB-KW"/>
</dbReference>
<keyword evidence="4" id="KW-0399">Innate immunity</keyword>
<evidence type="ECO:0000256" key="1">
    <source>
        <dbReference type="ARBA" id="ARBA00004496"/>
    </source>
</evidence>
<keyword evidence="6" id="KW-0391">Immunity</keyword>
<dbReference type="InterPro" id="IPR003892">
    <property type="entry name" value="CUE"/>
</dbReference>
<keyword evidence="5" id="KW-0677">Repeat</keyword>
<reference evidence="13" key="3">
    <citation type="submission" date="2015-06" db="UniProtKB">
        <authorList>
            <consortium name="EnsemblMetazoa"/>
        </authorList>
    </citation>
    <scope>IDENTIFICATION</scope>
</reference>
<evidence type="ECO:0000259" key="10">
    <source>
        <dbReference type="PROSITE" id="PS50004"/>
    </source>
</evidence>
<dbReference type="SMART" id="SM00546">
    <property type="entry name" value="CUE"/>
    <property type="match status" value="1"/>
</dbReference>
<evidence type="ECO:0000313" key="14">
    <source>
        <dbReference type="Proteomes" id="UP000014760"/>
    </source>
</evidence>
<dbReference type="Pfam" id="PF00168">
    <property type="entry name" value="C2"/>
    <property type="match status" value="1"/>
</dbReference>
<feature type="region of interest" description="Disordered" evidence="9">
    <location>
        <begin position="233"/>
        <end position="261"/>
    </location>
</feature>
<dbReference type="InterPro" id="IPR000008">
    <property type="entry name" value="C2_dom"/>
</dbReference>
<evidence type="ECO:0000256" key="7">
    <source>
        <dbReference type="ARBA" id="ARBA00023006"/>
    </source>
</evidence>
<keyword evidence="8" id="KW-0395">Inflammatory response</keyword>
<dbReference type="CDD" id="cd04016">
    <property type="entry name" value="C2_Tollip"/>
    <property type="match status" value="1"/>
</dbReference>
<dbReference type="HOGENOM" id="CLU_067725_0_0_1"/>
<accession>R7V0A7</accession>
<reference evidence="12 14" key="2">
    <citation type="journal article" date="2013" name="Nature">
        <title>Insights into bilaterian evolution from three spiralian genomes.</title>
        <authorList>
            <person name="Simakov O."/>
            <person name="Marletaz F."/>
            <person name="Cho S.J."/>
            <person name="Edsinger-Gonzales E."/>
            <person name="Havlak P."/>
            <person name="Hellsten U."/>
            <person name="Kuo D.H."/>
            <person name="Larsson T."/>
            <person name="Lv J."/>
            <person name="Arendt D."/>
            <person name="Savage R."/>
            <person name="Osoegawa K."/>
            <person name="de Jong P."/>
            <person name="Grimwood J."/>
            <person name="Chapman J.A."/>
            <person name="Shapiro H."/>
            <person name="Aerts A."/>
            <person name="Otillar R.P."/>
            <person name="Terry A.Y."/>
            <person name="Boore J.L."/>
            <person name="Grigoriev I.V."/>
            <person name="Lindberg D.R."/>
            <person name="Seaver E.C."/>
            <person name="Weisblat D.A."/>
            <person name="Putnam N.H."/>
            <person name="Rokhsar D.S."/>
        </authorList>
    </citation>
    <scope>NUCLEOTIDE SEQUENCE</scope>
    <source>
        <strain evidence="12 14">I ESC-2004</strain>
    </source>
</reference>
<dbReference type="PANTHER" id="PTHR16461:SF5">
    <property type="entry name" value="TOLL-INTERACTING PROTEIN"/>
    <property type="match status" value="1"/>
</dbReference>